<organism evidence="3 4">
    <name type="scientific">Gossypium barbadense</name>
    <name type="common">Sea Island cotton</name>
    <name type="synonym">Hibiscus barbadensis</name>
    <dbReference type="NCBI Taxonomy" id="3634"/>
    <lineage>
        <taxon>Eukaryota</taxon>
        <taxon>Viridiplantae</taxon>
        <taxon>Streptophyta</taxon>
        <taxon>Embryophyta</taxon>
        <taxon>Tracheophyta</taxon>
        <taxon>Spermatophyta</taxon>
        <taxon>Magnoliopsida</taxon>
        <taxon>eudicotyledons</taxon>
        <taxon>Gunneridae</taxon>
        <taxon>Pentapetalae</taxon>
        <taxon>rosids</taxon>
        <taxon>malvids</taxon>
        <taxon>Malvales</taxon>
        <taxon>Malvaceae</taxon>
        <taxon>Malvoideae</taxon>
        <taxon>Gossypium</taxon>
    </lineage>
</organism>
<sequence>MVEVAILERLVQTLFKAWKGSRKRLSIGIISPYASQVVAIQEKLGRKYEKTDGFAVKVKSVDGFQGGEEDIIIISTGLVRDAEVRHCFFNSDGNRELAKAILDANKDFCQLDDLFNQNVRFSDNFKKSFGKVKSTQTQKSKKNEGTYWRQQSLMRFEDLSLEEEIREVVGRQQKLQSFSGEVFPPATYDEETSSEVVPSSSSVSLSDQDLNMQNQNDSDMQFNHGHFWELVQALQAVDSIKDQRTIISYVSKLRVYSGNFVFIIDAGIKECLQKKPDNFSRDAINMFDLMKRLHSQLEPSIPIIGAVCEELLQGGLLMVPFLWQLYFLENHENHASDETRDHCDVEERSCKGEKSSKGKKPASKVTVSSKPQGNNNSKKKQEEWRPKTRVDKHS</sequence>
<dbReference type="InterPro" id="IPR041679">
    <property type="entry name" value="DNA2/NAM7-like_C"/>
</dbReference>
<evidence type="ECO:0000259" key="2">
    <source>
        <dbReference type="Pfam" id="PF13087"/>
    </source>
</evidence>
<reference evidence="3 4" key="1">
    <citation type="submission" date="2015-01" db="EMBL/GenBank/DDBJ databases">
        <title>Genome of allotetraploid Gossypium barbadense reveals genomic plasticity and fiber elongation in cotton evolution.</title>
        <authorList>
            <person name="Chen X."/>
            <person name="Liu X."/>
            <person name="Zhao B."/>
            <person name="Zheng H."/>
            <person name="Hu Y."/>
            <person name="Lu G."/>
            <person name="Yang C."/>
            <person name="Chen J."/>
            <person name="Shan C."/>
            <person name="Zhang L."/>
            <person name="Zhou Y."/>
            <person name="Wang L."/>
            <person name="Guo W."/>
            <person name="Bai Y."/>
            <person name="Ruan J."/>
            <person name="Shangguan X."/>
            <person name="Mao Y."/>
            <person name="Jiang J."/>
            <person name="Zhu Y."/>
            <person name="Lei J."/>
            <person name="Kang H."/>
            <person name="Chen S."/>
            <person name="He X."/>
            <person name="Wang R."/>
            <person name="Wang Y."/>
            <person name="Chen J."/>
            <person name="Wang L."/>
            <person name="Yu S."/>
            <person name="Wang B."/>
            <person name="Wei J."/>
            <person name="Song S."/>
            <person name="Lu X."/>
            <person name="Gao Z."/>
            <person name="Gu W."/>
            <person name="Deng X."/>
            <person name="Ma D."/>
            <person name="Wang S."/>
            <person name="Liang W."/>
            <person name="Fang L."/>
            <person name="Cai C."/>
            <person name="Zhu X."/>
            <person name="Zhou B."/>
            <person name="Zhang Y."/>
            <person name="Chen Z."/>
            <person name="Xu S."/>
            <person name="Zhu R."/>
            <person name="Wang S."/>
            <person name="Zhang T."/>
            <person name="Zhao G."/>
        </authorList>
    </citation>
    <scope>NUCLEOTIDE SEQUENCE [LARGE SCALE GENOMIC DNA]</scope>
    <source>
        <strain evidence="4">cv. Xinhai21</strain>
        <tissue evidence="3">Leaf</tissue>
    </source>
</reference>
<feature type="region of interest" description="Disordered" evidence="1">
    <location>
        <begin position="337"/>
        <end position="394"/>
    </location>
</feature>
<feature type="domain" description="DNA2/NAM7 helicase-like C-terminal" evidence="2">
    <location>
        <begin position="2"/>
        <end position="92"/>
    </location>
</feature>
<evidence type="ECO:0000256" key="1">
    <source>
        <dbReference type="SAM" id="MobiDB-lite"/>
    </source>
</evidence>
<dbReference type="PANTHER" id="PTHR21529:SF4">
    <property type="entry name" value="TPR AND ANKYRIN REPEAT-CONTAINING PROTEIN 1"/>
    <property type="match status" value="1"/>
</dbReference>
<protein>
    <recommendedName>
        <fullName evidence="2">DNA2/NAM7 helicase-like C-terminal domain-containing protein</fullName>
    </recommendedName>
</protein>
<dbReference type="Pfam" id="PF13087">
    <property type="entry name" value="AAA_12"/>
    <property type="match status" value="1"/>
</dbReference>
<evidence type="ECO:0000313" key="3">
    <source>
        <dbReference type="EMBL" id="PPR91123.1"/>
    </source>
</evidence>
<feature type="compositionally biased region" description="Basic and acidic residues" evidence="1">
    <location>
        <begin position="337"/>
        <end position="356"/>
    </location>
</feature>
<gene>
    <name evidence="3" type="ORF">GOBAR_AA29562</name>
</gene>
<dbReference type="Proteomes" id="UP000239757">
    <property type="component" value="Unassembled WGS sequence"/>
</dbReference>
<feature type="compositionally biased region" description="Polar residues" evidence="1">
    <location>
        <begin position="365"/>
        <end position="376"/>
    </location>
</feature>
<dbReference type="Gene3D" id="3.40.50.300">
    <property type="entry name" value="P-loop containing nucleotide triphosphate hydrolases"/>
    <property type="match status" value="1"/>
</dbReference>
<evidence type="ECO:0000313" key="4">
    <source>
        <dbReference type="Proteomes" id="UP000239757"/>
    </source>
</evidence>
<dbReference type="AlphaFoldDB" id="A0A2P5WJ60"/>
<dbReference type="EMBL" id="KZ667424">
    <property type="protein sequence ID" value="PPR91123.1"/>
    <property type="molecule type" value="Genomic_DNA"/>
</dbReference>
<feature type="compositionally biased region" description="Basic and acidic residues" evidence="1">
    <location>
        <begin position="379"/>
        <end position="394"/>
    </location>
</feature>
<dbReference type="OrthoDB" id="6513042at2759"/>
<dbReference type="InterPro" id="IPR039904">
    <property type="entry name" value="TRANK1"/>
</dbReference>
<proteinExistence type="predicted"/>
<dbReference type="InterPro" id="IPR027417">
    <property type="entry name" value="P-loop_NTPase"/>
</dbReference>
<dbReference type="PANTHER" id="PTHR21529">
    <property type="entry name" value="MAMMARY TURMOR VIRUS RECEPTOR HOMOLOG 1, 2 MTVR1, 2"/>
    <property type="match status" value="1"/>
</dbReference>
<name>A0A2P5WJ60_GOSBA</name>
<accession>A0A2P5WJ60</accession>